<dbReference type="InterPro" id="IPR019557">
    <property type="entry name" value="AminoTfrase-like_pln_mobile"/>
</dbReference>
<dbReference type="AlphaFoldDB" id="A0A443N4B6"/>
<evidence type="ECO:0000259" key="1">
    <source>
        <dbReference type="Pfam" id="PF10536"/>
    </source>
</evidence>
<name>A0A443N4B6_9MAGN</name>
<keyword evidence="3" id="KW-1185">Reference proteome</keyword>
<feature type="domain" description="Aminotransferase-like plant mobile" evidence="1">
    <location>
        <begin position="156"/>
        <end position="315"/>
    </location>
</feature>
<reference evidence="2 3" key="1">
    <citation type="journal article" date="2019" name="Nat. Plants">
        <title>Stout camphor tree genome fills gaps in understanding of flowering plant genome evolution.</title>
        <authorList>
            <person name="Chaw S.M."/>
            <person name="Liu Y.C."/>
            <person name="Wu Y.W."/>
            <person name="Wang H.Y."/>
            <person name="Lin C.I."/>
            <person name="Wu C.S."/>
            <person name="Ke H.M."/>
            <person name="Chang L.Y."/>
            <person name="Hsu C.Y."/>
            <person name="Yang H.T."/>
            <person name="Sudianto E."/>
            <person name="Hsu M.H."/>
            <person name="Wu K.P."/>
            <person name="Wang L.N."/>
            <person name="Leebens-Mack J.H."/>
            <person name="Tsai I.J."/>
        </authorList>
    </citation>
    <scope>NUCLEOTIDE SEQUENCE [LARGE SCALE GENOMIC DNA]</scope>
    <source>
        <strain evidence="3">cv. Chaw 1501</strain>
        <tissue evidence="2">Young leaves</tissue>
    </source>
</reference>
<organism evidence="2 3">
    <name type="scientific">Cinnamomum micranthum f. kanehirae</name>
    <dbReference type="NCBI Taxonomy" id="337451"/>
    <lineage>
        <taxon>Eukaryota</taxon>
        <taxon>Viridiplantae</taxon>
        <taxon>Streptophyta</taxon>
        <taxon>Embryophyta</taxon>
        <taxon>Tracheophyta</taxon>
        <taxon>Spermatophyta</taxon>
        <taxon>Magnoliopsida</taxon>
        <taxon>Magnoliidae</taxon>
        <taxon>Laurales</taxon>
        <taxon>Lauraceae</taxon>
        <taxon>Cinnamomum</taxon>
    </lineage>
</organism>
<dbReference type="SUPFAM" id="SSF54001">
    <property type="entry name" value="Cysteine proteinases"/>
    <property type="match status" value="1"/>
</dbReference>
<dbReference type="PANTHER" id="PTHR46033:SF8">
    <property type="entry name" value="PROTEIN MAINTENANCE OF MERISTEMS-LIKE"/>
    <property type="match status" value="1"/>
</dbReference>
<proteinExistence type="predicted"/>
<dbReference type="InterPro" id="IPR044824">
    <property type="entry name" value="MAIN-like"/>
</dbReference>
<sequence length="434" mass="51852">MKQFGWRQILPPPLHSIPWRDEKSSNVTVDYRVKSKQQVEAWQNRLSLVIDGQYDELVGRHPDEYFAWYHRITRLRVGRPPQGRRNPLYEHAAQQMEIFLKHVAATIESVDEKYDSWFLYKIMQTIQQQCLKFSTACSTGFENFNLEECINSMSYENFNKLKLTWFHKNFVEPPENASEDDIDRCTKAYLFCLVSTQICGFTSESRGHAYLLELFETFQVYAWAPTCLANLYRTLSKANRVKDGIRTICGALQFLQIWAYSRMRIGRPIKQNMENIKFEFPLFKMWEKRLKNHFSLTTVEEAHQQLDQQGIDQHWEQKNLTDYYHIAFGKERLREIGEYEMLFFLVWYQSHFFLVVGYPKREKWHFYNSLDSDVYWKYTRHFVLFITGVFSQFGWDNPTGWPIIPYECPKQDNTDDCGLFVMAYAEHLLLGRPM</sequence>
<dbReference type="Gene3D" id="3.40.395.10">
    <property type="entry name" value="Adenoviral Proteinase, Chain A"/>
    <property type="match status" value="1"/>
</dbReference>
<comment type="caution">
    <text evidence="2">The sequence shown here is derived from an EMBL/GenBank/DDBJ whole genome shotgun (WGS) entry which is preliminary data.</text>
</comment>
<accession>A0A443N4B6</accession>
<dbReference type="Pfam" id="PF10536">
    <property type="entry name" value="PMD"/>
    <property type="match status" value="1"/>
</dbReference>
<dbReference type="Proteomes" id="UP000283530">
    <property type="component" value="Unassembled WGS sequence"/>
</dbReference>
<evidence type="ECO:0000313" key="3">
    <source>
        <dbReference type="Proteomes" id="UP000283530"/>
    </source>
</evidence>
<dbReference type="GO" id="GO:0010073">
    <property type="term" value="P:meristem maintenance"/>
    <property type="evidence" value="ECO:0007669"/>
    <property type="project" value="InterPro"/>
</dbReference>
<evidence type="ECO:0000313" key="2">
    <source>
        <dbReference type="EMBL" id="RWR73353.1"/>
    </source>
</evidence>
<dbReference type="PANTHER" id="PTHR46033">
    <property type="entry name" value="PROTEIN MAIN-LIKE 2"/>
    <property type="match status" value="1"/>
</dbReference>
<gene>
    <name evidence="2" type="ORF">CKAN_00162600</name>
</gene>
<dbReference type="EMBL" id="QPKB01000001">
    <property type="protein sequence ID" value="RWR73353.1"/>
    <property type="molecule type" value="Genomic_DNA"/>
</dbReference>
<dbReference type="OrthoDB" id="5065855at2759"/>
<protein>
    <submittedName>
        <fullName evidence="2">Serine/threonine-protein phosphatase 7 long form</fullName>
    </submittedName>
</protein>
<dbReference type="InterPro" id="IPR038765">
    <property type="entry name" value="Papain-like_cys_pep_sf"/>
</dbReference>